<dbReference type="Proteomes" id="UP000279833">
    <property type="component" value="Unassembled WGS sequence"/>
</dbReference>
<reference evidence="3" key="1">
    <citation type="submission" date="2016-06" db="UniProtKB">
        <authorList>
            <consortium name="WormBaseParasite"/>
        </authorList>
    </citation>
    <scope>IDENTIFICATION</scope>
</reference>
<protein>
    <submittedName>
        <fullName evidence="1 3">Uncharacterized protein</fullName>
    </submittedName>
</protein>
<accession>A0A183JLJ0</accession>
<organism evidence="3">
    <name type="scientific">Schistosoma curassoni</name>
    <dbReference type="NCBI Taxonomy" id="6186"/>
    <lineage>
        <taxon>Eukaryota</taxon>
        <taxon>Metazoa</taxon>
        <taxon>Spiralia</taxon>
        <taxon>Lophotrochozoa</taxon>
        <taxon>Platyhelminthes</taxon>
        <taxon>Trematoda</taxon>
        <taxon>Digenea</taxon>
        <taxon>Strigeidida</taxon>
        <taxon>Schistosomatoidea</taxon>
        <taxon>Schistosomatidae</taxon>
        <taxon>Schistosoma</taxon>
    </lineage>
</organism>
<proteinExistence type="predicted"/>
<reference evidence="1 2" key="2">
    <citation type="submission" date="2018-11" db="EMBL/GenBank/DDBJ databases">
        <authorList>
            <consortium name="Pathogen Informatics"/>
        </authorList>
    </citation>
    <scope>NUCLEOTIDE SEQUENCE [LARGE SCALE GENOMIC DNA]</scope>
    <source>
        <strain evidence="1">Dakar</strain>
        <strain evidence="2">Dakar, Senegal</strain>
    </source>
</reference>
<sequence>MSKARQHWSRRANPSFYMITNEEVGDNHRDSSKIEHDRSLGDLINLSEQIDNGGNKNICEQNFSEKKDVFEIFKKDLFGLGKME</sequence>
<dbReference type="WBParaSite" id="SCUD_0000357101-mRNA-1">
    <property type="protein sequence ID" value="SCUD_0000357101-mRNA-1"/>
    <property type="gene ID" value="SCUD_0000357101"/>
</dbReference>
<gene>
    <name evidence="1" type="ORF">SCUD_LOCUS3572</name>
</gene>
<evidence type="ECO:0000313" key="2">
    <source>
        <dbReference type="Proteomes" id="UP000279833"/>
    </source>
</evidence>
<evidence type="ECO:0000313" key="3">
    <source>
        <dbReference type="WBParaSite" id="SCUD_0000357101-mRNA-1"/>
    </source>
</evidence>
<evidence type="ECO:0000313" key="1">
    <source>
        <dbReference type="EMBL" id="VDO82884.1"/>
    </source>
</evidence>
<name>A0A183JLJ0_9TREM</name>
<dbReference type="AlphaFoldDB" id="A0A183JLJ0"/>
<dbReference type="EMBL" id="UZAK01004110">
    <property type="protein sequence ID" value="VDO82884.1"/>
    <property type="molecule type" value="Genomic_DNA"/>
</dbReference>
<keyword evidence="2" id="KW-1185">Reference proteome</keyword>